<keyword evidence="6" id="KW-0406">Ion transport</keyword>
<evidence type="ECO:0000256" key="1">
    <source>
        <dbReference type="ARBA" id="ARBA00004141"/>
    </source>
</evidence>
<keyword evidence="6" id="KW-0187">Copper transport</keyword>
<evidence type="ECO:0000259" key="7">
    <source>
        <dbReference type="PROSITE" id="PS50404"/>
    </source>
</evidence>
<dbReference type="Pfam" id="PF22041">
    <property type="entry name" value="GST_C_7"/>
    <property type="match status" value="1"/>
</dbReference>
<dbReference type="InterPro" id="IPR036249">
    <property type="entry name" value="Thioredoxin-like_sf"/>
</dbReference>
<evidence type="ECO:0000256" key="6">
    <source>
        <dbReference type="RuleBase" id="RU367022"/>
    </source>
</evidence>
<protein>
    <recommendedName>
        <fullName evidence="6">Copper transport protein</fullName>
    </recommendedName>
</protein>
<gene>
    <name evidence="8" type="ORF">QBC41DRAFT_338209</name>
</gene>
<organism evidence="8 9">
    <name type="scientific">Cercophora samala</name>
    <dbReference type="NCBI Taxonomy" id="330535"/>
    <lineage>
        <taxon>Eukaryota</taxon>
        <taxon>Fungi</taxon>
        <taxon>Dikarya</taxon>
        <taxon>Ascomycota</taxon>
        <taxon>Pezizomycotina</taxon>
        <taxon>Sordariomycetes</taxon>
        <taxon>Sordariomycetidae</taxon>
        <taxon>Sordariales</taxon>
        <taxon>Lasiosphaeriaceae</taxon>
        <taxon>Cercophora</taxon>
    </lineage>
</organism>
<evidence type="ECO:0000313" key="9">
    <source>
        <dbReference type="Proteomes" id="UP001174997"/>
    </source>
</evidence>
<dbReference type="InterPro" id="IPR004045">
    <property type="entry name" value="Glutathione_S-Trfase_N"/>
</dbReference>
<dbReference type="GO" id="GO:0016020">
    <property type="term" value="C:membrane"/>
    <property type="evidence" value="ECO:0007669"/>
    <property type="project" value="UniProtKB-SubCell"/>
</dbReference>
<dbReference type="Pfam" id="PF04145">
    <property type="entry name" value="Ctr"/>
    <property type="match status" value="1"/>
</dbReference>
<comment type="caution">
    <text evidence="8">The sequence shown here is derived from an EMBL/GenBank/DDBJ whole genome shotgun (WGS) entry which is preliminary data.</text>
</comment>
<evidence type="ECO:0000256" key="2">
    <source>
        <dbReference type="ARBA" id="ARBA00006921"/>
    </source>
</evidence>
<name>A0AA39ZBA4_9PEZI</name>
<dbReference type="InterPro" id="IPR007274">
    <property type="entry name" value="Cop_transporter"/>
</dbReference>
<evidence type="ECO:0000256" key="5">
    <source>
        <dbReference type="ARBA" id="ARBA00023136"/>
    </source>
</evidence>
<keyword evidence="6" id="KW-0813">Transport</keyword>
<comment type="similarity">
    <text evidence="2 6">Belongs to the copper transporter (Ctr) (TC 1.A.56) family. SLC31A subfamily.</text>
</comment>
<sequence>MDHSNHDMAGGGMDMTPTSTIASIIAAATSTAAAAAAAGGGGGHGGGTGCKISMLWNWNTIDSCFIASSWKITSTAMFAGSCIGVVFLTISMEAMRRVTKEFDRFLVRKHREKLEGQGNVDPTLKHRPAVWQQMIRALLHMVTFGVSYIVMLLAMYYNGYFIICILLGAYLGCLAFHYEAFETLEAGKQTTATKATTSTHFPVDTEGDNNNNNNNMASDLTAPRLVYYDIAFAVPREENTAAPNPWKARYALNFKAAPYKTEWVQMPDITKVRKGLGASACRKFADGTDYYTLPVLKDSETGAVVGDSFDIALYLQETFPDSGSGDLFPEQPDLSYVCPGAEEVLIPLSKREDVKHKDYSRFNTNVDWAFTLHAGLMGTGMKWDEEVEAGIKAEFARRIGARSFEDMGVYGEKRVEQLASLRETLTGLAELYRRDDKGPFLLGERASHADFIVGGWLRFMERTLPAEEWKEAEGWHDGIFGRLHAGLQERFGEVN</sequence>
<keyword evidence="5 6" id="KW-0472">Membrane</keyword>
<evidence type="ECO:0000313" key="8">
    <source>
        <dbReference type="EMBL" id="KAK0667686.1"/>
    </source>
</evidence>
<accession>A0AA39ZBA4</accession>
<keyword evidence="9" id="KW-1185">Reference proteome</keyword>
<dbReference type="Gene3D" id="1.20.1050.10">
    <property type="match status" value="1"/>
</dbReference>
<proteinExistence type="inferred from homology"/>
<feature type="domain" description="GST N-terminal" evidence="7">
    <location>
        <begin position="232"/>
        <end position="323"/>
    </location>
</feature>
<keyword evidence="4 6" id="KW-1133">Transmembrane helix</keyword>
<evidence type="ECO:0000256" key="3">
    <source>
        <dbReference type="ARBA" id="ARBA00022692"/>
    </source>
</evidence>
<keyword evidence="6" id="KW-0186">Copper</keyword>
<keyword evidence="3 6" id="KW-0812">Transmembrane</keyword>
<dbReference type="SUPFAM" id="SSF52833">
    <property type="entry name" value="Thioredoxin-like"/>
    <property type="match status" value="1"/>
</dbReference>
<dbReference type="Gene3D" id="3.40.30.10">
    <property type="entry name" value="Glutaredoxin"/>
    <property type="match status" value="1"/>
</dbReference>
<dbReference type="GO" id="GO:0005375">
    <property type="term" value="F:copper ion transmembrane transporter activity"/>
    <property type="evidence" value="ECO:0007669"/>
    <property type="project" value="UniProtKB-UniRule"/>
</dbReference>
<comment type="subcellular location">
    <subcellularLocation>
        <location evidence="1 6">Membrane</location>
        <topology evidence="1 6">Multi-pass membrane protein</topology>
    </subcellularLocation>
</comment>
<feature type="transmembrane region" description="Helical" evidence="6">
    <location>
        <begin position="72"/>
        <end position="90"/>
    </location>
</feature>
<dbReference type="PROSITE" id="PS50404">
    <property type="entry name" value="GST_NTER"/>
    <property type="match status" value="1"/>
</dbReference>
<dbReference type="EMBL" id="JAULSY010000068">
    <property type="protein sequence ID" value="KAK0667686.1"/>
    <property type="molecule type" value="Genomic_DNA"/>
</dbReference>
<dbReference type="AlphaFoldDB" id="A0AA39ZBA4"/>
<evidence type="ECO:0000256" key="4">
    <source>
        <dbReference type="ARBA" id="ARBA00022989"/>
    </source>
</evidence>
<reference evidence="8" key="1">
    <citation type="submission" date="2023-06" db="EMBL/GenBank/DDBJ databases">
        <title>Genome-scale phylogeny and comparative genomics of the fungal order Sordariales.</title>
        <authorList>
            <consortium name="Lawrence Berkeley National Laboratory"/>
            <person name="Hensen N."/>
            <person name="Bonometti L."/>
            <person name="Westerberg I."/>
            <person name="Brannstrom I.O."/>
            <person name="Guillou S."/>
            <person name="Cros-Aarteil S."/>
            <person name="Calhoun S."/>
            <person name="Haridas S."/>
            <person name="Kuo A."/>
            <person name="Mondo S."/>
            <person name="Pangilinan J."/>
            <person name="Riley R."/>
            <person name="Labutti K."/>
            <person name="Andreopoulos B."/>
            <person name="Lipzen A."/>
            <person name="Chen C."/>
            <person name="Yanf M."/>
            <person name="Daum C."/>
            <person name="Ng V."/>
            <person name="Clum A."/>
            <person name="Steindorff A."/>
            <person name="Ohm R."/>
            <person name="Martin F."/>
            <person name="Silar P."/>
            <person name="Natvig D."/>
            <person name="Lalanne C."/>
            <person name="Gautier V."/>
            <person name="Ament-Velasquez S.L."/>
            <person name="Kruys A."/>
            <person name="Hutchinson M.I."/>
            <person name="Powell A.J."/>
            <person name="Barry K."/>
            <person name="Miller A.N."/>
            <person name="Grigoriev I.V."/>
            <person name="Debuchy R."/>
            <person name="Gladieux P."/>
            <person name="Thoren M.H."/>
            <person name="Johannesson H."/>
        </authorList>
    </citation>
    <scope>NUCLEOTIDE SEQUENCE</scope>
    <source>
        <strain evidence="8">CBS 307.81</strain>
    </source>
</reference>
<dbReference type="InterPro" id="IPR054416">
    <property type="entry name" value="GST_UstS-like_C"/>
</dbReference>
<dbReference type="PANTHER" id="PTHR12483">
    <property type="entry name" value="SOLUTE CARRIER FAMILY 31 COPPER TRANSPORTERS"/>
    <property type="match status" value="1"/>
</dbReference>
<dbReference type="Proteomes" id="UP001174997">
    <property type="component" value="Unassembled WGS sequence"/>
</dbReference>
<dbReference type="PANTHER" id="PTHR12483:SF73">
    <property type="entry name" value="COPPER TRANSPORT PROTEIN CTR3"/>
    <property type="match status" value="1"/>
</dbReference>
<dbReference type="Pfam" id="PF13409">
    <property type="entry name" value="GST_N_2"/>
    <property type="match status" value="1"/>
</dbReference>
<dbReference type="SUPFAM" id="SSF47616">
    <property type="entry name" value="GST C-terminal domain-like"/>
    <property type="match status" value="1"/>
</dbReference>
<dbReference type="InterPro" id="IPR036282">
    <property type="entry name" value="Glutathione-S-Trfase_C_sf"/>
</dbReference>